<dbReference type="InterPro" id="IPR003594">
    <property type="entry name" value="HATPase_dom"/>
</dbReference>
<protein>
    <recommendedName>
        <fullName evidence="2">histidine kinase</fullName>
        <ecNumber evidence="2">2.7.13.3</ecNumber>
    </recommendedName>
</protein>
<evidence type="ECO:0000256" key="5">
    <source>
        <dbReference type="ARBA" id="ARBA00022741"/>
    </source>
</evidence>
<organism evidence="11 12">
    <name type="scientific">Streptomyces narbonensis</name>
    <dbReference type="NCBI Taxonomy" id="67333"/>
    <lineage>
        <taxon>Bacteria</taxon>
        <taxon>Bacillati</taxon>
        <taxon>Actinomycetota</taxon>
        <taxon>Actinomycetes</taxon>
        <taxon>Kitasatosporales</taxon>
        <taxon>Streptomycetaceae</taxon>
        <taxon>Streptomyces</taxon>
    </lineage>
</organism>
<evidence type="ECO:0000259" key="10">
    <source>
        <dbReference type="SMART" id="SM00387"/>
    </source>
</evidence>
<dbReference type="RefSeq" id="WP_358478662.1">
    <property type="nucleotide sequence ID" value="NZ_JBEZAE010000057.1"/>
</dbReference>
<dbReference type="EMBL" id="JBEZAE010000057">
    <property type="protein sequence ID" value="MEU7076052.1"/>
    <property type="molecule type" value="Genomic_DNA"/>
</dbReference>
<dbReference type="Gene3D" id="1.20.5.1930">
    <property type="match status" value="1"/>
</dbReference>
<dbReference type="InterPro" id="IPR050482">
    <property type="entry name" value="Sensor_HK_TwoCompSys"/>
</dbReference>
<evidence type="ECO:0000256" key="1">
    <source>
        <dbReference type="ARBA" id="ARBA00000085"/>
    </source>
</evidence>
<keyword evidence="8" id="KW-0902">Two-component regulatory system</keyword>
<keyword evidence="9" id="KW-0812">Transmembrane</keyword>
<dbReference type="InterPro" id="IPR036890">
    <property type="entry name" value="HATPase_C_sf"/>
</dbReference>
<dbReference type="Proteomes" id="UP001551329">
    <property type="component" value="Unassembled WGS sequence"/>
</dbReference>
<name>A0ABV3CMQ1_9ACTN</name>
<proteinExistence type="predicted"/>
<evidence type="ECO:0000313" key="11">
    <source>
        <dbReference type="EMBL" id="MEU7076052.1"/>
    </source>
</evidence>
<dbReference type="Gene3D" id="3.30.565.10">
    <property type="entry name" value="Histidine kinase-like ATPase, C-terminal domain"/>
    <property type="match status" value="1"/>
</dbReference>
<comment type="caution">
    <text evidence="11">The sequence shown here is derived from an EMBL/GenBank/DDBJ whole genome shotgun (WGS) entry which is preliminary data.</text>
</comment>
<keyword evidence="5" id="KW-0547">Nucleotide-binding</keyword>
<comment type="catalytic activity">
    <reaction evidence="1">
        <text>ATP + protein L-histidine = ADP + protein N-phospho-L-histidine.</text>
        <dbReference type="EC" id="2.7.13.3"/>
    </reaction>
</comment>
<keyword evidence="3" id="KW-0597">Phosphoprotein</keyword>
<keyword evidence="12" id="KW-1185">Reference proteome</keyword>
<dbReference type="InterPro" id="IPR011712">
    <property type="entry name" value="Sig_transdc_His_kin_sub3_dim/P"/>
</dbReference>
<evidence type="ECO:0000256" key="8">
    <source>
        <dbReference type="ARBA" id="ARBA00023012"/>
    </source>
</evidence>
<dbReference type="PANTHER" id="PTHR24421:SF10">
    <property type="entry name" value="NITRATE_NITRITE SENSOR PROTEIN NARQ"/>
    <property type="match status" value="1"/>
</dbReference>
<feature type="domain" description="Histidine kinase/HSP90-like ATPase" evidence="10">
    <location>
        <begin position="308"/>
        <end position="398"/>
    </location>
</feature>
<gene>
    <name evidence="11" type="ORF">AB0A88_38950</name>
</gene>
<keyword evidence="9" id="KW-1133">Transmembrane helix</keyword>
<evidence type="ECO:0000256" key="2">
    <source>
        <dbReference type="ARBA" id="ARBA00012438"/>
    </source>
</evidence>
<dbReference type="SUPFAM" id="SSF55874">
    <property type="entry name" value="ATPase domain of HSP90 chaperone/DNA topoisomerase II/histidine kinase"/>
    <property type="match status" value="1"/>
</dbReference>
<feature type="transmembrane region" description="Helical" evidence="9">
    <location>
        <begin position="52"/>
        <end position="72"/>
    </location>
</feature>
<evidence type="ECO:0000313" key="12">
    <source>
        <dbReference type="Proteomes" id="UP001551329"/>
    </source>
</evidence>
<evidence type="ECO:0000256" key="6">
    <source>
        <dbReference type="ARBA" id="ARBA00022777"/>
    </source>
</evidence>
<feature type="transmembrane region" description="Helical" evidence="9">
    <location>
        <begin position="100"/>
        <end position="117"/>
    </location>
</feature>
<evidence type="ECO:0000256" key="3">
    <source>
        <dbReference type="ARBA" id="ARBA00022553"/>
    </source>
</evidence>
<dbReference type="EC" id="2.7.13.3" evidence="2"/>
<evidence type="ECO:0000256" key="9">
    <source>
        <dbReference type="SAM" id="Phobius"/>
    </source>
</evidence>
<accession>A0ABV3CMQ1</accession>
<dbReference type="PANTHER" id="PTHR24421">
    <property type="entry name" value="NITRATE/NITRITE SENSOR PROTEIN NARX-RELATED"/>
    <property type="match status" value="1"/>
</dbReference>
<dbReference type="CDD" id="cd16917">
    <property type="entry name" value="HATPase_UhpB-NarQ-NarX-like"/>
    <property type="match status" value="1"/>
</dbReference>
<dbReference type="Pfam" id="PF07730">
    <property type="entry name" value="HisKA_3"/>
    <property type="match status" value="1"/>
</dbReference>
<evidence type="ECO:0000256" key="4">
    <source>
        <dbReference type="ARBA" id="ARBA00022679"/>
    </source>
</evidence>
<sequence length="408" mass="41497">MSFSYRAVFRRVPPGWWAGGLWSLAALSPLVWSGRGAGGADPGPVAGALGGVRGQLLLVFAVLAAWGGCAVLMRRPWVGSALLLAGTVAYAGAWGLDELLVLQFLAVDVAVALVAGVRAPRVSLPVAGAALVVLGVFAGLRWGSGGETGTASEPYVALTVVVAWLAGRSVHQSRTYEAEVRRQFSERVAAGAVASERLRIARELHDSVAHSIGIIALQAGAAARVVEARPDEARVAMVAVERAGREALAGLRRMLGALREAEGGGAAASLDPLEGLGGVERLAAEAGGAGVRVEVCWEGERGPLPQEVDFAAFRIVQESVTNVIRHAGTGACRVVIAFRSGELGVEVTDGGSGPADRVGVGYGLIGMRERVALLGGEFSAGGVPSGGFRVAATLPVGRGRGGSGPAGG</sequence>
<evidence type="ECO:0000256" key="7">
    <source>
        <dbReference type="ARBA" id="ARBA00022840"/>
    </source>
</evidence>
<feature type="transmembrane region" description="Helical" evidence="9">
    <location>
        <begin position="12"/>
        <end position="32"/>
    </location>
</feature>
<feature type="transmembrane region" description="Helical" evidence="9">
    <location>
        <begin position="124"/>
        <end position="142"/>
    </location>
</feature>
<reference evidence="11 12" key="1">
    <citation type="submission" date="2024-06" db="EMBL/GenBank/DDBJ databases">
        <title>The Natural Products Discovery Center: Release of the First 8490 Sequenced Strains for Exploring Actinobacteria Biosynthetic Diversity.</title>
        <authorList>
            <person name="Kalkreuter E."/>
            <person name="Kautsar S.A."/>
            <person name="Yang D."/>
            <person name="Bader C.D."/>
            <person name="Teijaro C.N."/>
            <person name="Fluegel L."/>
            <person name="Davis C.M."/>
            <person name="Simpson J.R."/>
            <person name="Lauterbach L."/>
            <person name="Steele A.D."/>
            <person name="Gui C."/>
            <person name="Meng S."/>
            <person name="Li G."/>
            <person name="Viehrig K."/>
            <person name="Ye F."/>
            <person name="Su P."/>
            <person name="Kiefer A.F."/>
            <person name="Nichols A."/>
            <person name="Cepeda A.J."/>
            <person name="Yan W."/>
            <person name="Fan B."/>
            <person name="Jiang Y."/>
            <person name="Adhikari A."/>
            <person name="Zheng C.-J."/>
            <person name="Schuster L."/>
            <person name="Cowan T.M."/>
            <person name="Smanski M.J."/>
            <person name="Chevrette M.G."/>
            <person name="De Carvalho L.P.S."/>
            <person name="Shen B."/>
        </authorList>
    </citation>
    <scope>NUCLEOTIDE SEQUENCE [LARGE SCALE GENOMIC DNA]</scope>
    <source>
        <strain evidence="11 12">NPDC045974</strain>
    </source>
</reference>
<dbReference type="GO" id="GO:0016301">
    <property type="term" value="F:kinase activity"/>
    <property type="evidence" value="ECO:0007669"/>
    <property type="project" value="UniProtKB-KW"/>
</dbReference>
<keyword evidence="4" id="KW-0808">Transferase</keyword>
<keyword evidence="7" id="KW-0067">ATP-binding</keyword>
<dbReference type="Pfam" id="PF02518">
    <property type="entry name" value="HATPase_c"/>
    <property type="match status" value="1"/>
</dbReference>
<keyword evidence="6 11" id="KW-0418">Kinase</keyword>
<keyword evidence="9" id="KW-0472">Membrane</keyword>
<feature type="transmembrane region" description="Helical" evidence="9">
    <location>
        <begin position="77"/>
        <end position="94"/>
    </location>
</feature>
<dbReference type="SMART" id="SM00387">
    <property type="entry name" value="HATPase_c"/>
    <property type="match status" value="1"/>
</dbReference>